<dbReference type="Proteomes" id="UP000183758">
    <property type="component" value="Unassembled WGS sequence"/>
</dbReference>
<dbReference type="InterPro" id="IPR014710">
    <property type="entry name" value="RmlC-like_jellyroll"/>
</dbReference>
<evidence type="ECO:0000259" key="1">
    <source>
        <dbReference type="Pfam" id="PF07883"/>
    </source>
</evidence>
<protein>
    <recommendedName>
        <fullName evidence="1">Cupin type-2 domain-containing protein</fullName>
    </recommendedName>
</protein>
<dbReference type="InterPro" id="IPR013096">
    <property type="entry name" value="Cupin_2"/>
</dbReference>
<dbReference type="Gene3D" id="2.60.120.10">
    <property type="entry name" value="Jelly Rolls"/>
    <property type="match status" value="1"/>
</dbReference>
<gene>
    <name evidence="2" type="ORF">AUK04_03520</name>
</gene>
<proteinExistence type="predicted"/>
<dbReference type="AlphaFoldDB" id="A0A1J5HR90"/>
<evidence type="ECO:0000313" key="2">
    <source>
        <dbReference type="EMBL" id="OIP83375.1"/>
    </source>
</evidence>
<sequence length="85" mass="9937">MKYKNSTDGLVSVRKDYSKRVIFSLEDFNAKGYLFQTVTIPAQTKQRMHFHHKQTEVFYILEGKTVININDKEFLVKSGDAFICE</sequence>
<dbReference type="SUPFAM" id="SSF51182">
    <property type="entry name" value="RmlC-like cupins"/>
    <property type="match status" value="1"/>
</dbReference>
<evidence type="ECO:0000313" key="3">
    <source>
        <dbReference type="Proteomes" id="UP000183758"/>
    </source>
</evidence>
<name>A0A1J5HR90_9BACT</name>
<reference evidence="2 3" key="1">
    <citation type="journal article" date="2016" name="Environ. Microbiol.">
        <title>Genomic resolution of a cold subsurface aquifer community provides metabolic insights for novel microbes adapted to high CO concentrations.</title>
        <authorList>
            <person name="Probst A.J."/>
            <person name="Castelle C.J."/>
            <person name="Singh A."/>
            <person name="Brown C.T."/>
            <person name="Anantharaman K."/>
            <person name="Sharon I."/>
            <person name="Hug L.A."/>
            <person name="Burstein D."/>
            <person name="Emerson J.B."/>
            <person name="Thomas B.C."/>
            <person name="Banfield J.F."/>
        </authorList>
    </citation>
    <scope>NUCLEOTIDE SEQUENCE [LARGE SCALE GENOMIC DNA]</scope>
    <source>
        <strain evidence="2">CG2_30_33_16</strain>
    </source>
</reference>
<accession>A0A1J5HR90</accession>
<organism evidence="2 3">
    <name type="scientific">Candidatus Roizmanbacteria bacterium CG2_30_33_16</name>
    <dbReference type="NCBI Taxonomy" id="1805340"/>
    <lineage>
        <taxon>Bacteria</taxon>
        <taxon>Candidatus Roizmaniibacteriota</taxon>
    </lineage>
</organism>
<dbReference type="Pfam" id="PF07883">
    <property type="entry name" value="Cupin_2"/>
    <property type="match status" value="1"/>
</dbReference>
<dbReference type="EMBL" id="MNZM01000088">
    <property type="protein sequence ID" value="OIP83375.1"/>
    <property type="molecule type" value="Genomic_DNA"/>
</dbReference>
<feature type="domain" description="Cupin type-2" evidence="1">
    <location>
        <begin position="38"/>
        <end position="84"/>
    </location>
</feature>
<comment type="caution">
    <text evidence="2">The sequence shown here is derived from an EMBL/GenBank/DDBJ whole genome shotgun (WGS) entry which is preliminary data.</text>
</comment>
<dbReference type="InterPro" id="IPR011051">
    <property type="entry name" value="RmlC_Cupin_sf"/>
</dbReference>